<name>A0A1Y1X2D8_9FUNG</name>
<protein>
    <submittedName>
        <fullName evidence="2">Uncharacterized protein</fullName>
    </submittedName>
</protein>
<evidence type="ECO:0000313" key="3">
    <source>
        <dbReference type="Proteomes" id="UP000193944"/>
    </source>
</evidence>
<feature type="transmembrane region" description="Helical" evidence="1">
    <location>
        <begin position="144"/>
        <end position="164"/>
    </location>
</feature>
<sequence length="176" mass="20981">MNISANNKYLRCISNRTAATIYLVYMLGIYLFCIFFGMVEIENKISLCLVEVFFGFVILFFIFSIYRIMKTGKVDSNDYLSTGQFIICLILCIAILICYCVIYIITSNKQSVIDNYRKSYEKKHPNDLKLNDSEISKKYRYDKIVPFSIFYFFYCIFNLCLYQITYNEYIKEYNEE</sequence>
<evidence type="ECO:0000256" key="1">
    <source>
        <dbReference type="SAM" id="Phobius"/>
    </source>
</evidence>
<reference evidence="2 3" key="2">
    <citation type="submission" date="2016-08" db="EMBL/GenBank/DDBJ databases">
        <title>Pervasive Adenine N6-methylation of Active Genes in Fungi.</title>
        <authorList>
            <consortium name="DOE Joint Genome Institute"/>
            <person name="Mondo S.J."/>
            <person name="Dannebaum R.O."/>
            <person name="Kuo R.C."/>
            <person name="Labutti K."/>
            <person name="Haridas S."/>
            <person name="Kuo A."/>
            <person name="Salamov A."/>
            <person name="Ahrendt S.R."/>
            <person name="Lipzen A."/>
            <person name="Sullivan W."/>
            <person name="Andreopoulos W.B."/>
            <person name="Clum A."/>
            <person name="Lindquist E."/>
            <person name="Daum C."/>
            <person name="Ramamoorthy G.K."/>
            <person name="Gryganskyi A."/>
            <person name="Culley D."/>
            <person name="Magnuson J.K."/>
            <person name="James T.Y."/>
            <person name="O'Malley M.A."/>
            <person name="Stajich J.E."/>
            <person name="Spatafora J.W."/>
            <person name="Visel A."/>
            <person name="Grigoriev I.V."/>
        </authorList>
    </citation>
    <scope>NUCLEOTIDE SEQUENCE [LARGE SCALE GENOMIC DNA]</scope>
    <source>
        <strain evidence="2 3">S4</strain>
    </source>
</reference>
<gene>
    <name evidence="2" type="ORF">BCR32DRAFT_269133</name>
</gene>
<keyword evidence="3" id="KW-1185">Reference proteome</keyword>
<keyword evidence="1" id="KW-0472">Membrane</keyword>
<feature type="transmembrane region" description="Helical" evidence="1">
    <location>
        <begin position="46"/>
        <end position="69"/>
    </location>
</feature>
<dbReference type="EMBL" id="MCFG01000159">
    <property type="protein sequence ID" value="ORX79960.1"/>
    <property type="molecule type" value="Genomic_DNA"/>
</dbReference>
<evidence type="ECO:0000313" key="2">
    <source>
        <dbReference type="EMBL" id="ORX79960.1"/>
    </source>
</evidence>
<keyword evidence="1" id="KW-0812">Transmembrane</keyword>
<reference evidence="2 3" key="1">
    <citation type="submission" date="2016-08" db="EMBL/GenBank/DDBJ databases">
        <title>A Parts List for Fungal Cellulosomes Revealed by Comparative Genomics.</title>
        <authorList>
            <consortium name="DOE Joint Genome Institute"/>
            <person name="Haitjema C.H."/>
            <person name="Gilmore S.P."/>
            <person name="Henske J.K."/>
            <person name="Solomon K.V."/>
            <person name="De Groot R."/>
            <person name="Kuo A."/>
            <person name="Mondo S.J."/>
            <person name="Salamov A.A."/>
            <person name="Labutti K."/>
            <person name="Zhao Z."/>
            <person name="Chiniquy J."/>
            <person name="Barry K."/>
            <person name="Brewer H.M."/>
            <person name="Purvine S.O."/>
            <person name="Wright A.T."/>
            <person name="Boxma B."/>
            <person name="Van Alen T."/>
            <person name="Hackstein J.H."/>
            <person name="Baker S.E."/>
            <person name="Grigoriev I.V."/>
            <person name="O'Malley M.A."/>
        </authorList>
    </citation>
    <scope>NUCLEOTIDE SEQUENCE [LARGE SCALE GENOMIC DNA]</scope>
    <source>
        <strain evidence="2 3">S4</strain>
    </source>
</reference>
<comment type="caution">
    <text evidence="2">The sequence shown here is derived from an EMBL/GenBank/DDBJ whole genome shotgun (WGS) entry which is preliminary data.</text>
</comment>
<keyword evidence="1" id="KW-1133">Transmembrane helix</keyword>
<accession>A0A1Y1X2D8</accession>
<dbReference type="Proteomes" id="UP000193944">
    <property type="component" value="Unassembled WGS sequence"/>
</dbReference>
<organism evidence="2 3">
    <name type="scientific">Anaeromyces robustus</name>
    <dbReference type="NCBI Taxonomy" id="1754192"/>
    <lineage>
        <taxon>Eukaryota</taxon>
        <taxon>Fungi</taxon>
        <taxon>Fungi incertae sedis</taxon>
        <taxon>Chytridiomycota</taxon>
        <taxon>Chytridiomycota incertae sedis</taxon>
        <taxon>Neocallimastigomycetes</taxon>
        <taxon>Neocallimastigales</taxon>
        <taxon>Neocallimastigaceae</taxon>
        <taxon>Anaeromyces</taxon>
    </lineage>
</organism>
<dbReference type="AlphaFoldDB" id="A0A1Y1X2D8"/>
<proteinExistence type="predicted"/>
<feature type="transmembrane region" description="Helical" evidence="1">
    <location>
        <begin position="20"/>
        <end position="39"/>
    </location>
</feature>
<feature type="transmembrane region" description="Helical" evidence="1">
    <location>
        <begin position="81"/>
        <end position="105"/>
    </location>
</feature>